<dbReference type="PANTHER" id="PTHR24104:SF25">
    <property type="entry name" value="PROTEIN LIN-41"/>
    <property type="match status" value="1"/>
</dbReference>
<reference evidence="3" key="1">
    <citation type="submission" date="2021-02" db="EMBL/GenBank/DDBJ databases">
        <authorList>
            <person name="Nowell W R."/>
        </authorList>
    </citation>
    <scope>NUCLEOTIDE SEQUENCE</scope>
</reference>
<name>A0A815I2M8_9BILA</name>
<proteinExistence type="predicted"/>
<dbReference type="CDD" id="cd05819">
    <property type="entry name" value="NHL"/>
    <property type="match status" value="1"/>
</dbReference>
<dbReference type="GO" id="GO:0008270">
    <property type="term" value="F:zinc ion binding"/>
    <property type="evidence" value="ECO:0007669"/>
    <property type="project" value="UniProtKB-KW"/>
</dbReference>
<evidence type="ECO:0000256" key="2">
    <source>
        <dbReference type="PROSITE-ProRule" id="PRU00504"/>
    </source>
</evidence>
<evidence type="ECO:0000313" key="3">
    <source>
        <dbReference type="EMBL" id="CAF1362388.1"/>
    </source>
</evidence>
<evidence type="ECO:0000313" key="4">
    <source>
        <dbReference type="EMBL" id="CAF1600563.1"/>
    </source>
</evidence>
<dbReference type="InterPro" id="IPR011042">
    <property type="entry name" value="6-blade_b-propeller_TolB-like"/>
</dbReference>
<keyword evidence="5" id="KW-1185">Reference proteome</keyword>
<dbReference type="InterPro" id="IPR050952">
    <property type="entry name" value="TRIM-NHL_E3_ligases"/>
</dbReference>
<dbReference type="OrthoDB" id="10039644at2759"/>
<evidence type="ECO:0000256" key="1">
    <source>
        <dbReference type="ARBA" id="ARBA00022737"/>
    </source>
</evidence>
<protein>
    <submittedName>
        <fullName evidence="3">Uncharacterized protein</fullName>
    </submittedName>
</protein>
<keyword evidence="1" id="KW-0677">Repeat</keyword>
<dbReference type="PROSITE" id="PS51125">
    <property type="entry name" value="NHL"/>
    <property type="match status" value="1"/>
</dbReference>
<comment type="caution">
    <text evidence="3">The sequence shown here is derived from an EMBL/GenBank/DDBJ whole genome shotgun (WGS) entry which is preliminary data.</text>
</comment>
<dbReference type="SUPFAM" id="SSF101898">
    <property type="entry name" value="NHL repeat"/>
    <property type="match status" value="1"/>
</dbReference>
<dbReference type="InterPro" id="IPR001258">
    <property type="entry name" value="NHL_repeat"/>
</dbReference>
<evidence type="ECO:0000313" key="6">
    <source>
        <dbReference type="Proteomes" id="UP000663877"/>
    </source>
</evidence>
<dbReference type="Proteomes" id="UP000663877">
    <property type="component" value="Unassembled WGS sequence"/>
</dbReference>
<dbReference type="Pfam" id="PF01436">
    <property type="entry name" value="NHL"/>
    <property type="match status" value="3"/>
</dbReference>
<dbReference type="Gene3D" id="2.120.10.30">
    <property type="entry name" value="TolB, C-terminal domain"/>
    <property type="match status" value="3"/>
</dbReference>
<dbReference type="PANTHER" id="PTHR24104">
    <property type="entry name" value="E3 UBIQUITIN-PROTEIN LIGASE NHLRC1-RELATED"/>
    <property type="match status" value="1"/>
</dbReference>
<dbReference type="EMBL" id="CAJNOM010001265">
    <property type="protein sequence ID" value="CAF1600563.1"/>
    <property type="molecule type" value="Genomic_DNA"/>
</dbReference>
<organism evidence="3 6">
    <name type="scientific">Adineta steineri</name>
    <dbReference type="NCBI Taxonomy" id="433720"/>
    <lineage>
        <taxon>Eukaryota</taxon>
        <taxon>Metazoa</taxon>
        <taxon>Spiralia</taxon>
        <taxon>Gnathifera</taxon>
        <taxon>Rotifera</taxon>
        <taxon>Eurotatoria</taxon>
        <taxon>Bdelloidea</taxon>
        <taxon>Adinetida</taxon>
        <taxon>Adinetidae</taxon>
        <taxon>Adineta</taxon>
    </lineage>
</organism>
<sequence>MNTTAALCENLTHSQIKEEEIQTKKNKYQEFGITVAAGNGDGHRLNQLNWPKGIFVDNDKSIYIADSDNHRIVKWKLNSNTGEIIVGGNGKGYQNNQLNYPTNIIFNKKNNSFGISDRGNRRVIRYFDQNQTNQKIIISNIDCYGLAIDKNGSIYVSDWQNHQVRRQKQGDTKGELVAGGNGKGNHLNQLNSPTFIFIDHNYSLYISDTDNHRVMKWKKDAKEGIIVSGGNGNGDSLKQLSCPCGVIVDHSGHIYVADYGNNRVMRWCEEDKEGEIVVDGNGYENQPNQLHGPVGLSFDNEENLYVADKWNHRIQKYEKI</sequence>
<dbReference type="AlphaFoldDB" id="A0A815I2M8"/>
<dbReference type="Proteomes" id="UP000663832">
    <property type="component" value="Unassembled WGS sequence"/>
</dbReference>
<accession>A0A815I2M8</accession>
<evidence type="ECO:0000313" key="5">
    <source>
        <dbReference type="Proteomes" id="UP000663832"/>
    </source>
</evidence>
<feature type="repeat" description="NHL" evidence="2">
    <location>
        <begin position="42"/>
        <end position="78"/>
    </location>
</feature>
<dbReference type="EMBL" id="CAJNOI010000919">
    <property type="protein sequence ID" value="CAF1362388.1"/>
    <property type="molecule type" value="Genomic_DNA"/>
</dbReference>
<gene>
    <name evidence="3" type="ORF">BJG266_LOCUS35569</name>
    <name evidence="4" type="ORF">QVE165_LOCUS52590</name>
</gene>